<keyword evidence="1" id="KW-0175">Coiled coil</keyword>
<proteinExistence type="predicted"/>
<sequence length="555" mass="62827">MTHPNWCIIPSTNLQAWPTPCQFSPPPRTQLLASRLNMKSLSSLLEKKRRLEAEREELFRRLEEVEREIKNTQAECGAIYNIDSPILSLPAEITCSIFLQALEFRDEDGCIDTHATELTISHVCRQWRAAAIALPSLWSSFYYHGPSASPATPDRFKAYLDRSKSNTLELWLDLRKTTPDEQVWAILEETIAVVSRWRVVSIFSDSSEIASQLKSKALHAPNLEHLTLQLDLKYTPNRIFRHLEPQFITEGAPKLTSAWLDVSVPVVCLPPISTLTTLRIEFLEDSKAISPILSSAALQSILTLPNLENLSLAEVEIIYEYGFDPSVMRNHPILMNSLRHLRIDYSEDLCRLLPIIRAPLLETLVLLNMSIGFAPSVIPFRTDMPVYSFPSLTSLSLLHKRCDAEPESLWHFVLMTNAARKITVLRGSNLKKGILYNIVQGLPSRMPLWPHLETLTCDFGPLARDFLDVPFEFQLLRKNTEVLTLVTSENWMVALKNHALPNSTFAGLLAIEAVSEGELRHIAPWPPGAHSLSGKRIGFETDRITTRLSESMFAY</sequence>
<keyword evidence="3" id="KW-1185">Reference proteome</keyword>
<dbReference type="AlphaFoldDB" id="A0A0C3CZW8"/>
<gene>
    <name evidence="2" type="ORF">M413DRAFT_21864</name>
</gene>
<dbReference type="Proteomes" id="UP000053424">
    <property type="component" value="Unassembled WGS sequence"/>
</dbReference>
<dbReference type="HOGENOM" id="CLU_020999_4_0_1"/>
<evidence type="ECO:0000256" key="1">
    <source>
        <dbReference type="SAM" id="Coils"/>
    </source>
</evidence>
<feature type="coiled-coil region" evidence="1">
    <location>
        <begin position="41"/>
        <end position="75"/>
    </location>
</feature>
<reference evidence="2 3" key="1">
    <citation type="submission" date="2014-04" db="EMBL/GenBank/DDBJ databases">
        <authorList>
            <consortium name="DOE Joint Genome Institute"/>
            <person name="Kuo A."/>
            <person name="Gay G."/>
            <person name="Dore J."/>
            <person name="Kohler A."/>
            <person name="Nagy L.G."/>
            <person name="Floudas D."/>
            <person name="Copeland A."/>
            <person name="Barry K.W."/>
            <person name="Cichocki N."/>
            <person name="Veneault-Fourrey C."/>
            <person name="LaButti K."/>
            <person name="Lindquist E.A."/>
            <person name="Lipzen A."/>
            <person name="Lundell T."/>
            <person name="Morin E."/>
            <person name="Murat C."/>
            <person name="Sun H."/>
            <person name="Tunlid A."/>
            <person name="Henrissat B."/>
            <person name="Grigoriev I.V."/>
            <person name="Hibbett D.S."/>
            <person name="Martin F."/>
            <person name="Nordberg H.P."/>
            <person name="Cantor M.N."/>
            <person name="Hua S.X."/>
        </authorList>
    </citation>
    <scope>NUCLEOTIDE SEQUENCE [LARGE SCALE GENOMIC DNA]</scope>
    <source>
        <strain evidence="3">h7</strain>
    </source>
</reference>
<evidence type="ECO:0000313" key="3">
    <source>
        <dbReference type="Proteomes" id="UP000053424"/>
    </source>
</evidence>
<protein>
    <submittedName>
        <fullName evidence="2">Uncharacterized protein</fullName>
    </submittedName>
</protein>
<dbReference type="OrthoDB" id="3023006at2759"/>
<dbReference type="Gene3D" id="1.20.1280.50">
    <property type="match status" value="1"/>
</dbReference>
<dbReference type="STRING" id="686832.A0A0C3CZW8"/>
<dbReference type="InterPro" id="IPR032675">
    <property type="entry name" value="LRR_dom_sf"/>
</dbReference>
<dbReference type="Gene3D" id="3.80.10.10">
    <property type="entry name" value="Ribonuclease Inhibitor"/>
    <property type="match status" value="1"/>
</dbReference>
<dbReference type="EMBL" id="KN831768">
    <property type="protein sequence ID" value="KIM49699.1"/>
    <property type="molecule type" value="Genomic_DNA"/>
</dbReference>
<accession>A0A0C3CZW8</accession>
<organism evidence="2 3">
    <name type="scientific">Hebeloma cylindrosporum</name>
    <dbReference type="NCBI Taxonomy" id="76867"/>
    <lineage>
        <taxon>Eukaryota</taxon>
        <taxon>Fungi</taxon>
        <taxon>Dikarya</taxon>
        <taxon>Basidiomycota</taxon>
        <taxon>Agaricomycotina</taxon>
        <taxon>Agaricomycetes</taxon>
        <taxon>Agaricomycetidae</taxon>
        <taxon>Agaricales</taxon>
        <taxon>Agaricineae</taxon>
        <taxon>Hymenogastraceae</taxon>
        <taxon>Hebeloma</taxon>
    </lineage>
</organism>
<evidence type="ECO:0000313" key="2">
    <source>
        <dbReference type="EMBL" id="KIM49699.1"/>
    </source>
</evidence>
<name>A0A0C3CZW8_HEBCY</name>
<reference evidence="3" key="2">
    <citation type="submission" date="2015-01" db="EMBL/GenBank/DDBJ databases">
        <title>Evolutionary Origins and Diversification of the Mycorrhizal Mutualists.</title>
        <authorList>
            <consortium name="DOE Joint Genome Institute"/>
            <consortium name="Mycorrhizal Genomics Consortium"/>
            <person name="Kohler A."/>
            <person name="Kuo A."/>
            <person name="Nagy L.G."/>
            <person name="Floudas D."/>
            <person name="Copeland A."/>
            <person name="Barry K.W."/>
            <person name="Cichocki N."/>
            <person name="Veneault-Fourrey C."/>
            <person name="LaButti K."/>
            <person name="Lindquist E.A."/>
            <person name="Lipzen A."/>
            <person name="Lundell T."/>
            <person name="Morin E."/>
            <person name="Murat C."/>
            <person name="Riley R."/>
            <person name="Ohm R."/>
            <person name="Sun H."/>
            <person name="Tunlid A."/>
            <person name="Henrissat B."/>
            <person name="Grigoriev I.V."/>
            <person name="Hibbett D.S."/>
            <person name="Martin F."/>
        </authorList>
    </citation>
    <scope>NUCLEOTIDE SEQUENCE [LARGE SCALE GENOMIC DNA]</scope>
    <source>
        <strain evidence="3">h7</strain>
    </source>
</reference>